<dbReference type="RefSeq" id="WP_002402172.1">
    <property type="nucleotide sequence ID" value="NZ_GL454441.1"/>
</dbReference>
<accession>A0A125W708</accession>
<evidence type="ECO:0008006" key="3">
    <source>
        <dbReference type="Google" id="ProtNLM"/>
    </source>
</evidence>
<name>A0A125W708_ENTFL</name>
<reference evidence="1 2" key="1">
    <citation type="submission" date="2010-07" db="EMBL/GenBank/DDBJ databases">
        <authorList>
            <person name="Sid Ahmed O."/>
        </authorList>
    </citation>
    <scope>NUCLEOTIDE SEQUENCE [LARGE SCALE GENOMIC DNA]</scope>
    <source>
        <strain evidence="1 2">TX4248</strain>
    </source>
</reference>
<dbReference type="AlphaFoldDB" id="A0A125W708"/>
<dbReference type="HOGENOM" id="CLU_2781736_0_0_9"/>
<proteinExistence type="predicted"/>
<comment type="caution">
    <text evidence="1">The sequence shown here is derived from an EMBL/GenBank/DDBJ whole genome shotgun (WGS) entry which is preliminary data.</text>
</comment>
<evidence type="ECO:0000313" key="2">
    <source>
        <dbReference type="Proteomes" id="UP000004846"/>
    </source>
</evidence>
<protein>
    <recommendedName>
        <fullName evidence="3">HTH cro/C1-type domain-containing protein</fullName>
    </recommendedName>
</protein>
<dbReference type="Proteomes" id="UP000004846">
    <property type="component" value="Unassembled WGS sequence"/>
</dbReference>
<gene>
    <name evidence="1" type="ORF">HMPREF9498_01446</name>
</gene>
<dbReference type="EMBL" id="AEBR01000040">
    <property type="protein sequence ID" value="EFM82976.1"/>
    <property type="molecule type" value="Genomic_DNA"/>
</dbReference>
<sequence length="74" mass="8417">MKDNQLEIKLKEIMDKQGMTLDELKRNVQIDPVLLDGMYNEGLFDDAKVGVQTISELMIALNISKINELVPKVK</sequence>
<evidence type="ECO:0000313" key="1">
    <source>
        <dbReference type="EMBL" id="EFM82976.1"/>
    </source>
</evidence>
<organism evidence="1 2">
    <name type="scientific">Enterococcus faecalis TX4248</name>
    <dbReference type="NCBI Taxonomy" id="749495"/>
    <lineage>
        <taxon>Bacteria</taxon>
        <taxon>Bacillati</taxon>
        <taxon>Bacillota</taxon>
        <taxon>Bacilli</taxon>
        <taxon>Lactobacillales</taxon>
        <taxon>Enterococcaceae</taxon>
        <taxon>Enterococcus</taxon>
    </lineage>
</organism>